<dbReference type="EMBL" id="DVOG01000046">
    <property type="protein sequence ID" value="HIV03844.1"/>
    <property type="molecule type" value="Genomic_DNA"/>
</dbReference>
<proteinExistence type="inferred from homology"/>
<dbReference type="InterPro" id="IPR013221">
    <property type="entry name" value="Mur_ligase_cen"/>
</dbReference>
<evidence type="ECO:0000256" key="7">
    <source>
        <dbReference type="ARBA" id="ARBA00022840"/>
    </source>
</evidence>
<dbReference type="Gene3D" id="3.40.1190.10">
    <property type="entry name" value="Mur-like, catalytic domain"/>
    <property type="match status" value="1"/>
</dbReference>
<reference evidence="11" key="1">
    <citation type="submission" date="2020-10" db="EMBL/GenBank/DDBJ databases">
        <authorList>
            <person name="Gilroy R."/>
        </authorList>
    </citation>
    <scope>NUCLEOTIDE SEQUENCE</scope>
    <source>
        <strain evidence="11">10669</strain>
    </source>
</reference>
<evidence type="ECO:0000256" key="4">
    <source>
        <dbReference type="ARBA" id="ARBA00022598"/>
    </source>
</evidence>
<keyword evidence="4" id="KW-0436">Ligase</keyword>
<feature type="domain" description="Mur ligase central" evidence="10">
    <location>
        <begin position="53"/>
        <end position="230"/>
    </location>
</feature>
<keyword evidence="8" id="KW-0460">Magnesium</keyword>
<keyword evidence="7" id="KW-0067">ATP-binding</keyword>
<feature type="non-terminal residue" evidence="11">
    <location>
        <position position="256"/>
    </location>
</feature>
<evidence type="ECO:0000259" key="10">
    <source>
        <dbReference type="Pfam" id="PF08245"/>
    </source>
</evidence>
<dbReference type="SUPFAM" id="SSF53623">
    <property type="entry name" value="MurD-like peptide ligases, catalytic domain"/>
    <property type="match status" value="1"/>
</dbReference>
<dbReference type="InterPro" id="IPR001645">
    <property type="entry name" value="Folylpolyglutamate_synth"/>
</dbReference>
<reference evidence="11" key="2">
    <citation type="journal article" date="2021" name="PeerJ">
        <title>Extensive microbial diversity within the chicken gut microbiome revealed by metagenomics and culture.</title>
        <authorList>
            <person name="Gilroy R."/>
            <person name="Ravi A."/>
            <person name="Getino M."/>
            <person name="Pursley I."/>
            <person name="Horton D.L."/>
            <person name="Alikhan N.F."/>
            <person name="Baker D."/>
            <person name="Gharbi K."/>
            <person name="Hall N."/>
            <person name="Watson M."/>
            <person name="Adriaenssens E.M."/>
            <person name="Foster-Nyarko E."/>
            <person name="Jarju S."/>
            <person name="Secka A."/>
            <person name="Antonio M."/>
            <person name="Oren A."/>
            <person name="Chaudhuri R.R."/>
            <person name="La Ragione R."/>
            <person name="Hildebrand F."/>
            <person name="Pallen M.J."/>
        </authorList>
    </citation>
    <scope>NUCLEOTIDE SEQUENCE</scope>
    <source>
        <strain evidence="11">10669</strain>
    </source>
</reference>
<sequence>MLSEIFFQNMTTAEKIQRLCALRNHGSKFGIDRMRLLADAVGNPQNDFPTVHIAGTNGKGSTAAMLESILRAHGLRVGLYTSPHLLKLGERVQVNRAPLSDEEICAETDALLAAAARFGKPGDEDFPSFFELMTAAAFRHFSRERCGAAVVETGLGGRLDATNIVVPAVSVVTSVGLDHTEMLGNTLAEIAREKAGIVKPGVPVVVGLMPEEAEREIRATARERRAEVFSVREWRGGATMHLVSRLDRETSGIILI</sequence>
<dbReference type="GO" id="GO:0008841">
    <property type="term" value="F:dihydrofolate synthase activity"/>
    <property type="evidence" value="ECO:0007669"/>
    <property type="project" value="TreeGrafter"/>
</dbReference>
<dbReference type="GO" id="GO:0004326">
    <property type="term" value="F:tetrahydrofolylpolyglutamate synthase activity"/>
    <property type="evidence" value="ECO:0007669"/>
    <property type="project" value="UniProtKB-EC"/>
</dbReference>
<evidence type="ECO:0000256" key="8">
    <source>
        <dbReference type="ARBA" id="ARBA00022842"/>
    </source>
</evidence>
<dbReference type="PANTHER" id="PTHR11136">
    <property type="entry name" value="FOLYLPOLYGLUTAMATE SYNTHASE-RELATED"/>
    <property type="match status" value="1"/>
</dbReference>
<keyword evidence="5" id="KW-0479">Metal-binding</keyword>
<dbReference type="NCBIfam" id="TIGR01499">
    <property type="entry name" value="folC"/>
    <property type="match status" value="1"/>
</dbReference>
<name>A0A9D1NJK7_9BACT</name>
<dbReference type="InterPro" id="IPR036565">
    <property type="entry name" value="Mur-like_cat_sf"/>
</dbReference>
<comment type="catalytic activity">
    <reaction evidence="9">
        <text>(6S)-5,6,7,8-tetrahydrofolyl-(gamma-L-Glu)(n) + L-glutamate + ATP = (6S)-5,6,7,8-tetrahydrofolyl-(gamma-L-Glu)(n+1) + ADP + phosphate + H(+)</text>
        <dbReference type="Rhea" id="RHEA:10580"/>
        <dbReference type="Rhea" id="RHEA-COMP:14738"/>
        <dbReference type="Rhea" id="RHEA-COMP:14740"/>
        <dbReference type="ChEBI" id="CHEBI:15378"/>
        <dbReference type="ChEBI" id="CHEBI:29985"/>
        <dbReference type="ChEBI" id="CHEBI:30616"/>
        <dbReference type="ChEBI" id="CHEBI:43474"/>
        <dbReference type="ChEBI" id="CHEBI:141005"/>
        <dbReference type="ChEBI" id="CHEBI:456216"/>
        <dbReference type="EC" id="6.3.2.17"/>
    </reaction>
</comment>
<dbReference type="Proteomes" id="UP000886812">
    <property type="component" value="Unassembled WGS sequence"/>
</dbReference>
<evidence type="ECO:0000256" key="6">
    <source>
        <dbReference type="ARBA" id="ARBA00022741"/>
    </source>
</evidence>
<dbReference type="FunFam" id="3.40.1190.10:FF:000011">
    <property type="entry name" value="Folylpolyglutamate synthase/dihydrofolate synthase"/>
    <property type="match status" value="1"/>
</dbReference>
<evidence type="ECO:0000256" key="9">
    <source>
        <dbReference type="ARBA" id="ARBA00047493"/>
    </source>
</evidence>
<organism evidence="11 12">
    <name type="scientific">Candidatus Spyradosoma merdigallinarum</name>
    <dbReference type="NCBI Taxonomy" id="2840950"/>
    <lineage>
        <taxon>Bacteria</taxon>
        <taxon>Pseudomonadati</taxon>
        <taxon>Verrucomicrobiota</taxon>
        <taxon>Opitutia</taxon>
        <taxon>Opitutia incertae sedis</taxon>
        <taxon>Candidatus Spyradosoma</taxon>
    </lineage>
</organism>
<dbReference type="GO" id="GO:0005524">
    <property type="term" value="F:ATP binding"/>
    <property type="evidence" value="ECO:0007669"/>
    <property type="project" value="UniProtKB-KW"/>
</dbReference>
<dbReference type="GO" id="GO:0046872">
    <property type="term" value="F:metal ion binding"/>
    <property type="evidence" value="ECO:0007669"/>
    <property type="project" value="UniProtKB-KW"/>
</dbReference>
<evidence type="ECO:0000256" key="1">
    <source>
        <dbReference type="ARBA" id="ARBA00001946"/>
    </source>
</evidence>
<dbReference type="Pfam" id="PF08245">
    <property type="entry name" value="Mur_ligase_M"/>
    <property type="match status" value="1"/>
</dbReference>
<protein>
    <recommendedName>
        <fullName evidence="3">tetrahydrofolate synthase</fullName>
        <ecNumber evidence="3">6.3.2.17</ecNumber>
    </recommendedName>
</protein>
<keyword evidence="6" id="KW-0547">Nucleotide-binding</keyword>
<dbReference type="InterPro" id="IPR018109">
    <property type="entry name" value="Folylpolyglutamate_synth_CS"/>
</dbReference>
<comment type="caution">
    <text evidence="11">The sequence shown here is derived from an EMBL/GenBank/DDBJ whole genome shotgun (WGS) entry which is preliminary data.</text>
</comment>
<dbReference type="GO" id="GO:0005737">
    <property type="term" value="C:cytoplasm"/>
    <property type="evidence" value="ECO:0007669"/>
    <property type="project" value="TreeGrafter"/>
</dbReference>
<dbReference type="EC" id="6.3.2.17" evidence="3"/>
<dbReference type="PROSITE" id="PS01012">
    <property type="entry name" value="FOLYLPOLYGLU_SYNT_2"/>
    <property type="match status" value="1"/>
</dbReference>
<dbReference type="PANTHER" id="PTHR11136:SF0">
    <property type="entry name" value="DIHYDROFOLATE SYNTHETASE-RELATED"/>
    <property type="match status" value="1"/>
</dbReference>
<dbReference type="AlphaFoldDB" id="A0A9D1NJK7"/>
<accession>A0A9D1NJK7</accession>
<evidence type="ECO:0000313" key="12">
    <source>
        <dbReference type="Proteomes" id="UP000886812"/>
    </source>
</evidence>
<evidence type="ECO:0000313" key="11">
    <source>
        <dbReference type="EMBL" id="HIV03844.1"/>
    </source>
</evidence>
<evidence type="ECO:0000256" key="3">
    <source>
        <dbReference type="ARBA" id="ARBA00013025"/>
    </source>
</evidence>
<evidence type="ECO:0000256" key="5">
    <source>
        <dbReference type="ARBA" id="ARBA00022723"/>
    </source>
</evidence>
<comment type="cofactor">
    <cofactor evidence="1">
        <name>Mg(2+)</name>
        <dbReference type="ChEBI" id="CHEBI:18420"/>
    </cofactor>
</comment>
<gene>
    <name evidence="11" type="ORF">IAC75_01685</name>
</gene>
<dbReference type="PROSITE" id="PS01011">
    <property type="entry name" value="FOLYLPOLYGLU_SYNT_1"/>
    <property type="match status" value="1"/>
</dbReference>
<comment type="similarity">
    <text evidence="2">Belongs to the folylpolyglutamate synthase family.</text>
</comment>
<evidence type="ECO:0000256" key="2">
    <source>
        <dbReference type="ARBA" id="ARBA00008276"/>
    </source>
</evidence>